<name>A0ABU7CHT0_9TELE</name>
<evidence type="ECO:0000313" key="2">
    <source>
        <dbReference type="Proteomes" id="UP001345963"/>
    </source>
</evidence>
<proteinExistence type="predicted"/>
<evidence type="ECO:0000313" key="1">
    <source>
        <dbReference type="EMBL" id="MED6262502.1"/>
    </source>
</evidence>
<sequence>MTGKNSVQPSVHLSWNNAISPYAMANLSVTLTLKFPSKLVIHGEHSQSMKAILCHGVCLDLILYKVEKHISESSVMMDVERRILRRLMVCLKVVFHEKLVPLLSKSYICCCCRCERALLCFAWDESPWLCQELYSELWKQLITKHSCANDMLGEGETLLNMHQEYVIYLKVYHQHSYIYHTIITYTAFSST</sequence>
<keyword evidence="2" id="KW-1185">Reference proteome</keyword>
<accession>A0ABU7CHT0</accession>
<comment type="caution">
    <text evidence="1">The sequence shown here is derived from an EMBL/GenBank/DDBJ whole genome shotgun (WGS) entry which is preliminary data.</text>
</comment>
<gene>
    <name evidence="1" type="ORF">ATANTOWER_020640</name>
</gene>
<protein>
    <submittedName>
        <fullName evidence="1">Uncharacterized protein</fullName>
    </submittedName>
</protein>
<dbReference type="EMBL" id="JAHUTI010092906">
    <property type="protein sequence ID" value="MED6262502.1"/>
    <property type="molecule type" value="Genomic_DNA"/>
</dbReference>
<dbReference type="Proteomes" id="UP001345963">
    <property type="component" value="Unassembled WGS sequence"/>
</dbReference>
<organism evidence="1 2">
    <name type="scientific">Ataeniobius toweri</name>
    <dbReference type="NCBI Taxonomy" id="208326"/>
    <lineage>
        <taxon>Eukaryota</taxon>
        <taxon>Metazoa</taxon>
        <taxon>Chordata</taxon>
        <taxon>Craniata</taxon>
        <taxon>Vertebrata</taxon>
        <taxon>Euteleostomi</taxon>
        <taxon>Actinopterygii</taxon>
        <taxon>Neopterygii</taxon>
        <taxon>Teleostei</taxon>
        <taxon>Neoteleostei</taxon>
        <taxon>Acanthomorphata</taxon>
        <taxon>Ovalentaria</taxon>
        <taxon>Atherinomorphae</taxon>
        <taxon>Cyprinodontiformes</taxon>
        <taxon>Goodeidae</taxon>
        <taxon>Ataeniobius</taxon>
    </lineage>
</organism>
<reference evidence="1 2" key="1">
    <citation type="submission" date="2021-07" db="EMBL/GenBank/DDBJ databases">
        <authorList>
            <person name="Palmer J.M."/>
        </authorList>
    </citation>
    <scope>NUCLEOTIDE SEQUENCE [LARGE SCALE GENOMIC DNA]</scope>
    <source>
        <strain evidence="1 2">AT_MEX2019</strain>
        <tissue evidence="1">Muscle</tissue>
    </source>
</reference>